<dbReference type="Pfam" id="PF22599">
    <property type="entry name" value="SecDF_P1_head"/>
    <property type="match status" value="1"/>
</dbReference>
<dbReference type="GO" id="GO:0015450">
    <property type="term" value="F:protein-transporting ATPase activity"/>
    <property type="evidence" value="ECO:0007669"/>
    <property type="project" value="InterPro"/>
</dbReference>
<proteinExistence type="inferred from homology"/>
<comment type="function">
    <text evidence="9">Part of the Sec protein translocase complex. Interacts with the SecYEG preprotein conducting channel. SecDF uses the proton motive force (PMF) to complete protein translocation after the ATP-dependent function of SecA.</text>
</comment>
<evidence type="ECO:0000256" key="3">
    <source>
        <dbReference type="ARBA" id="ARBA00022475"/>
    </source>
</evidence>
<evidence type="ECO:0000256" key="2">
    <source>
        <dbReference type="ARBA" id="ARBA00022448"/>
    </source>
</evidence>
<reference evidence="13 14" key="1">
    <citation type="journal article" date="2016" name="Nat. Commun.">
        <title>Thousands of microbial genomes shed light on interconnected biogeochemical processes in an aquifer system.</title>
        <authorList>
            <person name="Anantharaman K."/>
            <person name="Brown C.T."/>
            <person name="Hug L.A."/>
            <person name="Sharon I."/>
            <person name="Castelle C.J."/>
            <person name="Probst A.J."/>
            <person name="Thomas B.C."/>
            <person name="Singh A."/>
            <person name="Wilkins M.J."/>
            <person name="Karaoz U."/>
            <person name="Brodie E.L."/>
            <person name="Williams K.H."/>
            <person name="Hubbard S.S."/>
            <person name="Banfield J.F."/>
        </authorList>
    </citation>
    <scope>NUCLEOTIDE SEQUENCE [LARGE SCALE GENOMIC DNA]</scope>
</reference>
<keyword evidence="4 9" id="KW-0812">Transmembrane</keyword>
<evidence type="ECO:0000313" key="13">
    <source>
        <dbReference type="EMBL" id="OGE90544.1"/>
    </source>
</evidence>
<dbReference type="GO" id="GO:0043952">
    <property type="term" value="P:protein transport by the Sec complex"/>
    <property type="evidence" value="ECO:0007669"/>
    <property type="project" value="UniProtKB-UniRule"/>
</dbReference>
<dbReference type="InterPro" id="IPR048631">
    <property type="entry name" value="SecD_1st"/>
</dbReference>
<evidence type="ECO:0000256" key="9">
    <source>
        <dbReference type="HAMAP-Rule" id="MF_01463"/>
    </source>
</evidence>
<dbReference type="NCBIfam" id="TIGR01129">
    <property type="entry name" value="secD"/>
    <property type="match status" value="1"/>
</dbReference>
<dbReference type="InterPro" id="IPR022813">
    <property type="entry name" value="SecD/SecF_arch_bac"/>
</dbReference>
<feature type="domain" description="Protein translocase subunit SecDF P1" evidence="11">
    <location>
        <begin position="76"/>
        <end position="134"/>
    </location>
</feature>
<evidence type="ECO:0000313" key="14">
    <source>
        <dbReference type="Proteomes" id="UP000177682"/>
    </source>
</evidence>
<dbReference type="HAMAP" id="MF_01463_B">
    <property type="entry name" value="SecD_B"/>
    <property type="match status" value="1"/>
</dbReference>
<dbReference type="GO" id="GO:0065002">
    <property type="term" value="P:intracellular protein transmembrane transport"/>
    <property type="evidence" value="ECO:0007669"/>
    <property type="project" value="UniProtKB-UniRule"/>
</dbReference>
<keyword evidence="8 9" id="KW-0472">Membrane</keyword>
<dbReference type="Gene3D" id="3.30.70.3400">
    <property type="match status" value="1"/>
</dbReference>
<dbReference type="SUPFAM" id="SSF82866">
    <property type="entry name" value="Multidrug efflux transporter AcrB transmembrane domain"/>
    <property type="match status" value="1"/>
</dbReference>
<accession>A0A1F5PL71</accession>
<sequence length="449" mass="48869">MTKKSLYIKFIIIVLLALAAVYLAIPAGGKINLKPLKINFEHQFNLRLGLDLQGGSHLVYEADLKDIPSDAQGDAMASARDVIERRVNGFGVSEPVIQVSGNDRLIVELPGIKDINQAIDLIGQTPFLEFREENPNPSVTPDQSGQVNLSADQAFKATGLTGKQLKRATLQFDQQTGVPQILLQFDAEGTKLFADLTTRNVGKRIAIFLDGQVLSAPTVQTPITNGQAVITGQFTVQEARDLVTRFNSGALPVPIHLIEQQNVGATLGVQSVQKSVAAGLIGFLIVALFMIIYYRLPGILAVLALSIYTFVSLALFKLFGVTLTLAGIAGFILSVGMAVDANILIFERLKEELRKGKTLQQAVEDGFKRAWLSVRDSNFSSLITTMILAYFGSSIIRGFAITLALGILVSMFTAITVTRTFLRLLVGHNLLIKHSLYGVRSMVEEEKNV</sequence>
<evidence type="ECO:0000259" key="12">
    <source>
        <dbReference type="Pfam" id="PF22599"/>
    </source>
</evidence>
<dbReference type="PRINTS" id="PR00702">
    <property type="entry name" value="ACRIFLAVINRP"/>
</dbReference>
<dbReference type="Proteomes" id="UP000177682">
    <property type="component" value="Unassembled WGS sequence"/>
</dbReference>
<dbReference type="Pfam" id="PF02355">
    <property type="entry name" value="SecD_SecF_C"/>
    <property type="match status" value="1"/>
</dbReference>
<comment type="caution">
    <text evidence="13">The sequence shown here is derived from an EMBL/GenBank/DDBJ whole genome shotgun (WGS) entry which is preliminary data.</text>
</comment>
<comment type="similarity">
    <text evidence="9">Belongs to the SecD/SecF family. SecD subfamily.</text>
</comment>
<dbReference type="InterPro" id="IPR055344">
    <property type="entry name" value="SecD_SecF_C_bact"/>
</dbReference>
<keyword evidence="6 9" id="KW-1133">Transmembrane helix</keyword>
<organism evidence="13 14">
    <name type="scientific">Candidatus Doudnabacteria bacterium RIFCSPHIGHO2_12_FULL_48_16</name>
    <dbReference type="NCBI Taxonomy" id="1817838"/>
    <lineage>
        <taxon>Bacteria</taxon>
        <taxon>Candidatus Doudnaibacteriota</taxon>
    </lineage>
</organism>
<evidence type="ECO:0000259" key="11">
    <source>
        <dbReference type="Pfam" id="PF21760"/>
    </source>
</evidence>
<protein>
    <recommendedName>
        <fullName evidence="9">Protein translocase subunit SecD</fullName>
    </recommendedName>
</protein>
<feature type="transmembrane region" description="Helical" evidence="9">
    <location>
        <begin position="276"/>
        <end position="294"/>
    </location>
</feature>
<keyword evidence="7 9" id="KW-0811">Translocation</keyword>
<dbReference type="EMBL" id="MFEY01000005">
    <property type="protein sequence ID" value="OGE90544.1"/>
    <property type="molecule type" value="Genomic_DNA"/>
</dbReference>
<gene>
    <name evidence="9" type="primary">secD</name>
    <name evidence="13" type="ORF">A3E29_01980</name>
</gene>
<dbReference type="Pfam" id="PF07549">
    <property type="entry name" value="Sec_GG"/>
    <property type="match status" value="1"/>
</dbReference>
<dbReference type="PANTHER" id="PTHR30081">
    <property type="entry name" value="PROTEIN-EXPORT MEMBRANE PROTEIN SEC"/>
    <property type="match status" value="1"/>
</dbReference>
<evidence type="ECO:0000259" key="10">
    <source>
        <dbReference type="Pfam" id="PF02355"/>
    </source>
</evidence>
<comment type="subunit">
    <text evidence="9">Forms a complex with SecF. Part of the essential Sec protein translocation apparatus which comprises SecA, SecYEG and auxiliary proteins SecDF. Other proteins may also be involved.</text>
</comment>
<dbReference type="GO" id="GO:0005886">
    <property type="term" value="C:plasma membrane"/>
    <property type="evidence" value="ECO:0007669"/>
    <property type="project" value="UniProtKB-SubCell"/>
</dbReference>
<dbReference type="Gene3D" id="3.30.1360.200">
    <property type="match status" value="1"/>
</dbReference>
<feature type="transmembrane region" description="Helical" evidence="9">
    <location>
        <begin position="299"/>
        <end position="319"/>
    </location>
</feature>
<dbReference type="InterPro" id="IPR054384">
    <property type="entry name" value="SecDF_P1_head"/>
</dbReference>
<feature type="transmembrane region" description="Helical" evidence="9">
    <location>
        <begin position="325"/>
        <end position="346"/>
    </location>
</feature>
<evidence type="ECO:0000256" key="8">
    <source>
        <dbReference type="ARBA" id="ARBA00023136"/>
    </source>
</evidence>
<comment type="subcellular location">
    <subcellularLocation>
        <location evidence="1 9">Cell membrane</location>
        <topology evidence="1 9">Multi-pass membrane protein</topology>
    </subcellularLocation>
</comment>
<evidence type="ECO:0000256" key="5">
    <source>
        <dbReference type="ARBA" id="ARBA00022927"/>
    </source>
</evidence>
<dbReference type="AlphaFoldDB" id="A0A1F5PL71"/>
<keyword evidence="3 9" id="KW-1003">Cell membrane</keyword>
<dbReference type="InterPro" id="IPR001036">
    <property type="entry name" value="Acrflvin-R"/>
</dbReference>
<evidence type="ECO:0000256" key="6">
    <source>
        <dbReference type="ARBA" id="ARBA00022989"/>
    </source>
</evidence>
<dbReference type="PANTHER" id="PTHR30081:SF1">
    <property type="entry name" value="PROTEIN TRANSLOCASE SUBUNIT SECD"/>
    <property type="match status" value="1"/>
</dbReference>
<evidence type="ECO:0000256" key="4">
    <source>
        <dbReference type="ARBA" id="ARBA00022692"/>
    </source>
</evidence>
<comment type="caution">
    <text evidence="9">Lacks conserved residue(s) required for the propagation of feature annotation.</text>
</comment>
<dbReference type="InterPro" id="IPR005791">
    <property type="entry name" value="SecD"/>
</dbReference>
<evidence type="ECO:0000256" key="1">
    <source>
        <dbReference type="ARBA" id="ARBA00004651"/>
    </source>
</evidence>
<keyword evidence="5 9" id="KW-0653">Protein transport</keyword>
<feature type="transmembrane region" description="Helical" evidence="9">
    <location>
        <begin position="402"/>
        <end position="426"/>
    </location>
</feature>
<dbReference type="NCBIfam" id="TIGR00916">
    <property type="entry name" value="2A0604s01"/>
    <property type="match status" value="1"/>
</dbReference>
<keyword evidence="2 9" id="KW-0813">Transport</keyword>
<feature type="domain" description="SecDF P1 head subdomain" evidence="12">
    <location>
        <begin position="157"/>
        <end position="253"/>
    </location>
</feature>
<dbReference type="GO" id="GO:0006605">
    <property type="term" value="P:protein targeting"/>
    <property type="evidence" value="ECO:0007669"/>
    <property type="project" value="UniProtKB-UniRule"/>
</dbReference>
<dbReference type="FunFam" id="1.20.1640.10:FF:000004">
    <property type="entry name" value="Protein translocase subunit SecD"/>
    <property type="match status" value="1"/>
</dbReference>
<dbReference type="Gene3D" id="1.20.1640.10">
    <property type="entry name" value="Multidrug efflux transporter AcrB transmembrane domain"/>
    <property type="match status" value="1"/>
</dbReference>
<evidence type="ECO:0000256" key="7">
    <source>
        <dbReference type="ARBA" id="ARBA00023010"/>
    </source>
</evidence>
<feature type="domain" description="Protein export membrane protein SecD/SecF C-terminal" evidence="10">
    <location>
        <begin position="257"/>
        <end position="424"/>
    </location>
</feature>
<dbReference type="Pfam" id="PF21760">
    <property type="entry name" value="SecD_1st"/>
    <property type="match status" value="1"/>
</dbReference>
<dbReference type="InterPro" id="IPR022646">
    <property type="entry name" value="SecD/SecF_CS"/>
</dbReference>
<name>A0A1F5PL71_9BACT</name>
<dbReference type="InterPro" id="IPR048634">
    <property type="entry name" value="SecD_SecF_C"/>
</dbReference>